<accession>A0ABV7A896</accession>
<dbReference type="EMBL" id="JBHRRZ010000025">
    <property type="protein sequence ID" value="MFC2949121.1"/>
    <property type="molecule type" value="Genomic_DNA"/>
</dbReference>
<dbReference type="PANTHER" id="PTHR33795:SF1">
    <property type="entry name" value="INSERTION ELEMENT IS150 PROTEIN INSJ"/>
    <property type="match status" value="1"/>
</dbReference>
<gene>
    <name evidence="3" type="ORF">ACFODW_12320</name>
</gene>
<dbReference type="InterPro" id="IPR055247">
    <property type="entry name" value="InsJ-like_HTH"/>
</dbReference>
<sequence>MGCFIIAKYSSTFKLQVVREYLDGPLGYRLLASKYGIKSSTQLRNWVSVYKKHGAAGLNRKTIKEAYSVQFKM</sequence>
<feature type="domain" description="Insertion element IS150 protein InsJ-like helix-turn-helix" evidence="2">
    <location>
        <begin position="13"/>
        <end position="61"/>
    </location>
</feature>
<protein>
    <submittedName>
        <fullName evidence="3">Transposase</fullName>
    </submittedName>
</protein>
<dbReference type="Gene3D" id="1.10.10.10">
    <property type="entry name" value="Winged helix-like DNA-binding domain superfamily/Winged helix DNA-binding domain"/>
    <property type="match status" value="1"/>
</dbReference>
<comment type="similarity">
    <text evidence="1">Belongs to the IS150/IS1296 orfA family.</text>
</comment>
<evidence type="ECO:0000313" key="3">
    <source>
        <dbReference type="EMBL" id="MFC2949121.1"/>
    </source>
</evidence>
<evidence type="ECO:0000259" key="2">
    <source>
        <dbReference type="Pfam" id="PF13518"/>
    </source>
</evidence>
<dbReference type="InterPro" id="IPR052057">
    <property type="entry name" value="IS150/IS1296_orfA-like"/>
</dbReference>
<dbReference type="PANTHER" id="PTHR33795">
    <property type="entry name" value="INSERTION ELEMENT IS150 PROTEIN INSJ"/>
    <property type="match status" value="1"/>
</dbReference>
<evidence type="ECO:0000313" key="4">
    <source>
        <dbReference type="Proteomes" id="UP001595387"/>
    </source>
</evidence>
<feature type="non-terminal residue" evidence="3">
    <location>
        <position position="73"/>
    </location>
</feature>
<dbReference type="SUPFAM" id="SSF48295">
    <property type="entry name" value="TrpR-like"/>
    <property type="match status" value="1"/>
</dbReference>
<name>A0ABV7A896_9BACI</name>
<dbReference type="RefSeq" id="WP_390306892.1">
    <property type="nucleotide sequence ID" value="NZ_JBHRRZ010000025.1"/>
</dbReference>
<evidence type="ECO:0000256" key="1">
    <source>
        <dbReference type="ARBA" id="ARBA00038232"/>
    </source>
</evidence>
<reference evidence="4" key="1">
    <citation type="journal article" date="2019" name="Int. J. Syst. Evol. Microbiol.">
        <title>The Global Catalogue of Microorganisms (GCM) 10K type strain sequencing project: providing services to taxonomists for standard genome sequencing and annotation.</title>
        <authorList>
            <consortium name="The Broad Institute Genomics Platform"/>
            <consortium name="The Broad Institute Genome Sequencing Center for Infectious Disease"/>
            <person name="Wu L."/>
            <person name="Ma J."/>
        </authorList>
    </citation>
    <scope>NUCLEOTIDE SEQUENCE [LARGE SCALE GENOMIC DNA]</scope>
    <source>
        <strain evidence="4">KCTC 13193</strain>
    </source>
</reference>
<dbReference type="Pfam" id="PF13518">
    <property type="entry name" value="HTH_28"/>
    <property type="match status" value="1"/>
</dbReference>
<organism evidence="3 4">
    <name type="scientific">Virgibacillus sediminis</name>
    <dbReference type="NCBI Taxonomy" id="202260"/>
    <lineage>
        <taxon>Bacteria</taxon>
        <taxon>Bacillati</taxon>
        <taxon>Bacillota</taxon>
        <taxon>Bacilli</taxon>
        <taxon>Bacillales</taxon>
        <taxon>Bacillaceae</taxon>
        <taxon>Virgibacillus</taxon>
    </lineage>
</organism>
<dbReference type="InterPro" id="IPR010921">
    <property type="entry name" value="Trp_repressor/repl_initiator"/>
</dbReference>
<comment type="caution">
    <text evidence="3">The sequence shown here is derived from an EMBL/GenBank/DDBJ whole genome shotgun (WGS) entry which is preliminary data.</text>
</comment>
<dbReference type="Proteomes" id="UP001595387">
    <property type="component" value="Unassembled WGS sequence"/>
</dbReference>
<dbReference type="InterPro" id="IPR036388">
    <property type="entry name" value="WH-like_DNA-bd_sf"/>
</dbReference>
<keyword evidence="4" id="KW-1185">Reference proteome</keyword>
<proteinExistence type="inferred from homology"/>